<reference evidence="3" key="1">
    <citation type="journal article" date="2014" name="FEMS Microbiol. Lett.">
        <title>Draft Genomic DNA Sequence of the Facultatively Methylotrophic Bacterium Acidomonas methanolica type strain MB58.</title>
        <authorList>
            <person name="Higashiura N."/>
            <person name="Hadano H."/>
            <person name="Hirakawa H."/>
            <person name="Matsutani M."/>
            <person name="Takabe S."/>
            <person name="Matsushita K."/>
            <person name="Azuma Y."/>
        </authorList>
    </citation>
    <scope>NUCLEOTIDE SEQUENCE [LARGE SCALE GENOMIC DNA]</scope>
    <source>
        <strain evidence="3">MB58</strain>
    </source>
</reference>
<evidence type="ECO:0000256" key="1">
    <source>
        <dbReference type="SAM" id="MobiDB-lite"/>
    </source>
</evidence>
<dbReference type="Proteomes" id="UP000019760">
    <property type="component" value="Unassembled WGS sequence"/>
</dbReference>
<name>A0A023D0C0_ACIMT</name>
<evidence type="ECO:0000313" key="3">
    <source>
        <dbReference type="Proteomes" id="UP000019760"/>
    </source>
</evidence>
<protein>
    <submittedName>
        <fullName evidence="2">Uncharacterized protein</fullName>
    </submittedName>
</protein>
<sequence length="208" mass="22644">MPVEFLEPERVLMHAFEIEAVRGEHAGEIDMASAGLDAVSVRVEGADDLAGRRDLFGRGGVDLVENHHIGELDLLHKEIDEGALVAIARRLAAIAQEIGGGVVLQQAHRVHHRDHRVQPGKIAQAPPFLVAELDSRGDGERVPRCRWIRSAGIDEAATGDVVLLKGKHAPGWRKEGAVLHRSPPLSACPEGERTRPPTPAACRRKRRS</sequence>
<feature type="region of interest" description="Disordered" evidence="1">
    <location>
        <begin position="177"/>
        <end position="208"/>
    </location>
</feature>
<organism evidence="2 3">
    <name type="scientific">Acidomonas methanolica NBRC 104435</name>
    <dbReference type="NCBI Taxonomy" id="1231351"/>
    <lineage>
        <taxon>Bacteria</taxon>
        <taxon>Pseudomonadati</taxon>
        <taxon>Pseudomonadota</taxon>
        <taxon>Alphaproteobacteria</taxon>
        <taxon>Acetobacterales</taxon>
        <taxon>Acetobacteraceae</taxon>
        <taxon>Acidomonas</taxon>
    </lineage>
</organism>
<keyword evidence="3" id="KW-1185">Reference proteome</keyword>
<comment type="caution">
    <text evidence="2">The sequence shown here is derived from an EMBL/GenBank/DDBJ whole genome shotgun (WGS) entry which is preliminary data.</text>
</comment>
<gene>
    <name evidence="2" type="ORF">Amme_005_006</name>
</gene>
<dbReference type="Pfam" id="PF08856">
    <property type="entry name" value="DUF1826"/>
    <property type="match status" value="1"/>
</dbReference>
<dbReference type="InterPro" id="IPR014955">
    <property type="entry name" value="DUF1826"/>
</dbReference>
<dbReference type="AlphaFoldDB" id="A0A023D0C0"/>
<accession>A0A023D0C0</accession>
<proteinExistence type="predicted"/>
<dbReference type="EMBL" id="BAND01000005">
    <property type="protein sequence ID" value="GAJ27618.1"/>
    <property type="molecule type" value="Genomic_DNA"/>
</dbReference>
<evidence type="ECO:0000313" key="2">
    <source>
        <dbReference type="EMBL" id="GAJ27618.1"/>
    </source>
</evidence>
<reference evidence="2 3" key="2">
    <citation type="journal article" date="2014" name="FEMS Microbiol. Lett.">
        <title>Draft genomic DNA sequence of the facultatively methylotrophic bacterium Acidomonas methanolica type strain MB58.</title>
        <authorList>
            <person name="Higashiura N."/>
            <person name="Hadano H."/>
            <person name="Hirakawa H."/>
            <person name="Matsutani M."/>
            <person name="Takabe S."/>
            <person name="Matsushita K."/>
            <person name="Azuma Y."/>
        </authorList>
    </citation>
    <scope>NUCLEOTIDE SEQUENCE [LARGE SCALE GENOMIC DNA]</scope>
    <source>
        <strain evidence="2 3">MB58</strain>
    </source>
</reference>